<organism evidence="13 14">
    <name type="scientific">Kineococcus endophyticus</name>
    <dbReference type="NCBI Taxonomy" id="1181883"/>
    <lineage>
        <taxon>Bacteria</taxon>
        <taxon>Bacillati</taxon>
        <taxon>Actinomycetota</taxon>
        <taxon>Actinomycetes</taxon>
        <taxon>Kineosporiales</taxon>
        <taxon>Kineosporiaceae</taxon>
        <taxon>Kineococcus</taxon>
    </lineage>
</organism>
<dbReference type="Pfam" id="PF00122">
    <property type="entry name" value="E1-E2_ATPase"/>
    <property type="match status" value="1"/>
</dbReference>
<evidence type="ECO:0000313" key="14">
    <source>
        <dbReference type="Proteomes" id="UP001555826"/>
    </source>
</evidence>
<dbReference type="SFLD" id="SFLDS00003">
    <property type="entry name" value="Haloacid_Dehalogenase"/>
    <property type="match status" value="1"/>
</dbReference>
<evidence type="ECO:0000256" key="7">
    <source>
        <dbReference type="ARBA" id="ARBA00022842"/>
    </source>
</evidence>
<protein>
    <submittedName>
        <fullName evidence="13">Heavy metal translocating P-type ATPase</fullName>
    </submittedName>
</protein>
<proteinExistence type="inferred from homology"/>
<dbReference type="InterPro" id="IPR023299">
    <property type="entry name" value="ATPase_P-typ_cyto_dom_N"/>
</dbReference>
<keyword evidence="10 11" id="KW-0472">Membrane</keyword>
<dbReference type="PRINTS" id="PR00119">
    <property type="entry name" value="CATATPASE"/>
</dbReference>
<evidence type="ECO:0000256" key="9">
    <source>
        <dbReference type="ARBA" id="ARBA00022989"/>
    </source>
</evidence>
<dbReference type="PANTHER" id="PTHR43079">
    <property type="entry name" value="PROBABLE CADMIUM/ZINC-TRANSPORTING ATPASE HMA1"/>
    <property type="match status" value="1"/>
</dbReference>
<dbReference type="RefSeq" id="WP_367640914.1">
    <property type="nucleotide sequence ID" value="NZ_JBFNQN010000018.1"/>
</dbReference>
<feature type="transmembrane region" description="Helical" evidence="11">
    <location>
        <begin position="69"/>
        <end position="95"/>
    </location>
</feature>
<evidence type="ECO:0000256" key="6">
    <source>
        <dbReference type="ARBA" id="ARBA00022840"/>
    </source>
</evidence>
<keyword evidence="3 11" id="KW-0812">Transmembrane</keyword>
<dbReference type="SUPFAM" id="SSF56784">
    <property type="entry name" value="HAD-like"/>
    <property type="match status" value="1"/>
</dbReference>
<dbReference type="PANTHER" id="PTHR43079:SF1">
    <property type="entry name" value="CADMIUM_ZINC-TRANSPORTING ATPASE HMA1, CHLOROPLASTIC-RELATED"/>
    <property type="match status" value="1"/>
</dbReference>
<reference evidence="13 14" key="1">
    <citation type="submission" date="2024-07" db="EMBL/GenBank/DDBJ databases">
        <authorList>
            <person name="Thanompreechachai J."/>
            <person name="Duangmal K."/>
        </authorList>
    </citation>
    <scope>NUCLEOTIDE SEQUENCE [LARGE SCALE GENOMIC DNA]</scope>
    <source>
        <strain evidence="13 14">KCTC 19886</strain>
    </source>
</reference>
<dbReference type="InterPro" id="IPR018303">
    <property type="entry name" value="ATPase_P-typ_P_site"/>
</dbReference>
<dbReference type="SUPFAM" id="SSF81665">
    <property type="entry name" value="Calcium ATPase, transmembrane domain M"/>
    <property type="match status" value="1"/>
</dbReference>
<dbReference type="SUPFAM" id="SSF81653">
    <property type="entry name" value="Calcium ATPase, transduction domain A"/>
    <property type="match status" value="1"/>
</dbReference>
<evidence type="ECO:0000256" key="10">
    <source>
        <dbReference type="ARBA" id="ARBA00023136"/>
    </source>
</evidence>
<dbReference type="InterPro" id="IPR023298">
    <property type="entry name" value="ATPase_P-typ_TM_dom_sf"/>
</dbReference>
<keyword evidence="7" id="KW-0460">Magnesium</keyword>
<dbReference type="InterPro" id="IPR044492">
    <property type="entry name" value="P_typ_ATPase_HD_dom"/>
</dbReference>
<comment type="caution">
    <text evidence="13">The sequence shown here is derived from an EMBL/GenBank/DDBJ whole genome shotgun (WGS) entry which is preliminary data.</text>
</comment>
<dbReference type="PROSITE" id="PS00154">
    <property type="entry name" value="ATPASE_E1_E2"/>
    <property type="match status" value="1"/>
</dbReference>
<feature type="transmembrane region" description="Helical" evidence="11">
    <location>
        <begin position="239"/>
        <end position="258"/>
    </location>
</feature>
<evidence type="ECO:0000256" key="11">
    <source>
        <dbReference type="RuleBase" id="RU362081"/>
    </source>
</evidence>
<evidence type="ECO:0000256" key="5">
    <source>
        <dbReference type="ARBA" id="ARBA00022741"/>
    </source>
</evidence>
<comment type="subcellular location">
    <subcellularLocation>
        <location evidence="1">Cell membrane</location>
        <topology evidence="1">Multi-pass membrane protein</topology>
    </subcellularLocation>
</comment>
<name>A0ABV3PCV3_9ACTN</name>
<dbReference type="EMBL" id="JBFNQN010000018">
    <property type="protein sequence ID" value="MEW9267474.1"/>
    <property type="molecule type" value="Genomic_DNA"/>
</dbReference>
<dbReference type="NCBIfam" id="TIGR01494">
    <property type="entry name" value="ATPase_P-type"/>
    <property type="match status" value="1"/>
</dbReference>
<feature type="domain" description="P-type ATPase A" evidence="12">
    <location>
        <begin position="118"/>
        <end position="219"/>
    </location>
</feature>
<evidence type="ECO:0000256" key="3">
    <source>
        <dbReference type="ARBA" id="ARBA00022692"/>
    </source>
</evidence>
<feature type="transmembrane region" description="Helical" evidence="11">
    <location>
        <begin position="270"/>
        <end position="290"/>
    </location>
</feature>
<dbReference type="Gene3D" id="2.70.150.10">
    <property type="entry name" value="Calcium-transporting ATPase, cytoplasmic transduction domain A"/>
    <property type="match status" value="1"/>
</dbReference>
<dbReference type="InterPro" id="IPR027256">
    <property type="entry name" value="P-typ_ATPase_IB"/>
</dbReference>
<comment type="similarity">
    <text evidence="2 11">Belongs to the cation transport ATPase (P-type) (TC 3.A.3) family. Type IB subfamily.</text>
</comment>
<dbReference type="SFLD" id="SFLDG00002">
    <property type="entry name" value="C1.7:_P-type_atpase_like"/>
    <property type="match status" value="1"/>
</dbReference>
<keyword evidence="9 11" id="KW-1133">Transmembrane helix</keyword>
<evidence type="ECO:0000259" key="12">
    <source>
        <dbReference type="Pfam" id="PF00122"/>
    </source>
</evidence>
<evidence type="ECO:0000313" key="13">
    <source>
        <dbReference type="EMBL" id="MEW9267474.1"/>
    </source>
</evidence>
<dbReference type="NCBIfam" id="TIGR01525">
    <property type="entry name" value="ATPase-IB_hvy"/>
    <property type="match status" value="1"/>
</dbReference>
<dbReference type="InterPro" id="IPR001757">
    <property type="entry name" value="P_typ_ATPase"/>
</dbReference>
<keyword evidence="8" id="KW-1278">Translocase</keyword>
<dbReference type="Proteomes" id="UP001555826">
    <property type="component" value="Unassembled WGS sequence"/>
</dbReference>
<dbReference type="NCBIfam" id="TIGR01512">
    <property type="entry name" value="ATPase-IB2_Cd"/>
    <property type="match status" value="1"/>
</dbReference>
<dbReference type="InterPro" id="IPR059000">
    <property type="entry name" value="ATPase_P-type_domA"/>
</dbReference>
<feature type="transmembrane region" description="Helical" evidence="11">
    <location>
        <begin position="571"/>
        <end position="589"/>
    </location>
</feature>
<dbReference type="Pfam" id="PF00702">
    <property type="entry name" value="Hydrolase"/>
    <property type="match status" value="1"/>
</dbReference>
<evidence type="ECO:0000256" key="1">
    <source>
        <dbReference type="ARBA" id="ARBA00004651"/>
    </source>
</evidence>
<keyword evidence="11" id="KW-1003">Cell membrane</keyword>
<dbReference type="Gene3D" id="3.40.1110.10">
    <property type="entry name" value="Calcium-transporting ATPase, cytoplasmic domain N"/>
    <property type="match status" value="1"/>
</dbReference>
<evidence type="ECO:0000256" key="2">
    <source>
        <dbReference type="ARBA" id="ARBA00006024"/>
    </source>
</evidence>
<evidence type="ECO:0000256" key="8">
    <source>
        <dbReference type="ARBA" id="ARBA00022967"/>
    </source>
</evidence>
<accession>A0ABV3PCV3</accession>
<keyword evidence="6 11" id="KW-0067">ATP-binding</keyword>
<dbReference type="InterPro" id="IPR008250">
    <property type="entry name" value="ATPase_P-typ_transduc_dom_A_sf"/>
</dbReference>
<gene>
    <name evidence="13" type="ORF">AB1207_22240</name>
</gene>
<keyword evidence="5 11" id="KW-0547">Nucleotide-binding</keyword>
<dbReference type="InterPro" id="IPR051949">
    <property type="entry name" value="Cation_Transport_ATPase"/>
</dbReference>
<keyword evidence="4 11" id="KW-0479">Metal-binding</keyword>
<dbReference type="Gene3D" id="3.40.50.1000">
    <property type="entry name" value="HAD superfamily/HAD-like"/>
    <property type="match status" value="1"/>
</dbReference>
<dbReference type="SFLD" id="SFLDF00027">
    <property type="entry name" value="p-type_atpase"/>
    <property type="match status" value="1"/>
</dbReference>
<keyword evidence="14" id="KW-1185">Reference proteome</keyword>
<dbReference type="InterPro" id="IPR023214">
    <property type="entry name" value="HAD_sf"/>
</dbReference>
<dbReference type="InterPro" id="IPR036412">
    <property type="entry name" value="HAD-like_sf"/>
</dbReference>
<sequence>MFRTGIQLAKVRWAGLALLLFLIGGALQLSNAPTWAYWTAYLTCYAAGGWEPGWAGLQALRERTFDVDLLMVLAAVAAAAIGQVLDGALLIVIFATSGAIEAVITQRTADSVTSLLNLAPEQATRLHPDGSEQNVDVANLAIGDLVLIRPGERIGADGTVVEGLSEVDQQAITGESVPVPRRPGDEVLSGTVNGTGALRVRVERAAGESVIARVVAMVEQASATKAKTQLFIERVEQRYSLGVVVATLVVLAIPMVFFDASFKAALLRAITFMIVASPCAVVLATMPPLLSAMANAGRHGVLVKSATVMEAVGRTSVFAFDKTGTLTEGAPEVTRVITAGRLSQDQVLRTAAAAEQSSEHPLGRAILRATLERGLDVPTAQDFQSLPGRGVRATVDGHTVRVERAERDDRHGADDEVGKRVGKEVGTVVTVHLDDAAVGTITLVDRLRPASPAAVAAAADLTGTPVHLLTGDDETTAQHIASRTRISAVHARLLPQDKTRIVSQLQEAGERVLLVGDGVNDAPALATAATGVAMGRHGSDLALDTADAVIVRDEIDTVPRLVALSRRAHRIVVANLVIAATFIVVLVTWDLVGHLPLPLAVAGHEGSTVVVALNGLRLLRAHAWSNDWTKD</sequence>
<evidence type="ECO:0000256" key="4">
    <source>
        <dbReference type="ARBA" id="ARBA00022723"/>
    </source>
</evidence>